<dbReference type="STRING" id="284577.SAMN05216571_1081"/>
<dbReference type="RefSeq" id="WP_092525974.1">
    <property type="nucleotide sequence ID" value="NZ_FNCI01000008.1"/>
</dbReference>
<dbReference type="InterPro" id="IPR003458">
    <property type="entry name" value="Phage_T4_Gp38_tail_assem"/>
</dbReference>
<sequence>MSYHYSPSRNAFYPSSMKSEYMRAGTWPDDAVVATEEEWREYGAKRPPSGMQRGPDDHGRPGWVAIPDIPLDQLAKQKLSEIKAEANKALADIRRDYPQFEIDTWGDQEREAHAWAADNSVETPTLSGIAAERGVTVAELATKVITKANIYRPMATAVIGKRHRLENVIKAAQEAEDREGIEAVVW</sequence>
<dbReference type="Pfam" id="PF02413">
    <property type="entry name" value="Caudo_TAP"/>
    <property type="match status" value="1"/>
</dbReference>
<evidence type="ECO:0000313" key="1">
    <source>
        <dbReference type="EMBL" id="SDG27095.1"/>
    </source>
</evidence>
<keyword evidence="2" id="KW-1185">Reference proteome</keyword>
<dbReference type="AlphaFoldDB" id="A0A1G7SVK8"/>
<protein>
    <submittedName>
        <fullName evidence="1">Uncharacterized protein</fullName>
    </submittedName>
</protein>
<gene>
    <name evidence="1" type="ORF">SAMN05216571_1081</name>
</gene>
<accession>A0A1G7SVK8</accession>
<proteinExistence type="predicted"/>
<name>A0A1G7SVK8_9GAMM</name>
<reference evidence="1 2" key="1">
    <citation type="submission" date="2016-10" db="EMBL/GenBank/DDBJ databases">
        <authorList>
            <person name="de Groot N.N."/>
        </authorList>
    </citation>
    <scope>NUCLEOTIDE SEQUENCE [LARGE SCALE GENOMIC DNA]</scope>
    <source>
        <strain evidence="1 2">BH539</strain>
    </source>
</reference>
<dbReference type="EMBL" id="FNCI01000008">
    <property type="protein sequence ID" value="SDG27095.1"/>
    <property type="molecule type" value="Genomic_DNA"/>
</dbReference>
<dbReference type="OrthoDB" id="8596093at2"/>
<organism evidence="1 2">
    <name type="scientific">Onishia taeanensis</name>
    <dbReference type="NCBI Taxonomy" id="284577"/>
    <lineage>
        <taxon>Bacteria</taxon>
        <taxon>Pseudomonadati</taxon>
        <taxon>Pseudomonadota</taxon>
        <taxon>Gammaproteobacteria</taxon>
        <taxon>Oceanospirillales</taxon>
        <taxon>Halomonadaceae</taxon>
        <taxon>Onishia</taxon>
    </lineage>
</organism>
<evidence type="ECO:0000313" key="2">
    <source>
        <dbReference type="Proteomes" id="UP000198641"/>
    </source>
</evidence>
<dbReference type="Proteomes" id="UP000198641">
    <property type="component" value="Unassembled WGS sequence"/>
</dbReference>